<dbReference type="InterPro" id="IPR050534">
    <property type="entry name" value="Coronavir_polyprotein_1ab"/>
</dbReference>
<dbReference type="InterPro" id="IPR027417">
    <property type="entry name" value="P-loop_NTPase"/>
</dbReference>
<dbReference type="Proteomes" id="UP000199820">
    <property type="component" value="Unassembled WGS sequence"/>
</dbReference>
<dbReference type="InterPro" id="IPR041677">
    <property type="entry name" value="DNA2/NAM7_AAA_11"/>
</dbReference>
<dbReference type="SUPFAM" id="SSF52540">
    <property type="entry name" value="P-loop containing nucleoside triphosphate hydrolases"/>
    <property type="match status" value="1"/>
</dbReference>
<dbReference type="GO" id="GO:0043139">
    <property type="term" value="F:5'-3' DNA helicase activity"/>
    <property type="evidence" value="ECO:0007669"/>
    <property type="project" value="TreeGrafter"/>
</dbReference>
<dbReference type="PANTHER" id="PTHR43788">
    <property type="entry name" value="DNA2/NAM7 HELICASE FAMILY MEMBER"/>
    <property type="match status" value="1"/>
</dbReference>
<reference evidence="7 8" key="1">
    <citation type="submission" date="2016-10" db="EMBL/GenBank/DDBJ databases">
        <authorList>
            <person name="de Groot N.N."/>
        </authorList>
    </citation>
    <scope>NUCLEOTIDE SEQUENCE [LARGE SCALE GENOMIC DNA]</scope>
    <source>
        <strain evidence="7 8">KH1P1</strain>
    </source>
</reference>
<evidence type="ECO:0000256" key="2">
    <source>
        <dbReference type="ARBA" id="ARBA00022741"/>
    </source>
</evidence>
<dbReference type="GO" id="GO:0016787">
    <property type="term" value="F:hydrolase activity"/>
    <property type="evidence" value="ECO:0007669"/>
    <property type="project" value="UniProtKB-KW"/>
</dbReference>
<organism evidence="7 8">
    <name type="scientific">[Clostridium] aminophilum</name>
    <dbReference type="NCBI Taxonomy" id="1526"/>
    <lineage>
        <taxon>Bacteria</taxon>
        <taxon>Bacillati</taxon>
        <taxon>Bacillota</taxon>
        <taxon>Clostridia</taxon>
        <taxon>Lachnospirales</taxon>
        <taxon>Lachnospiraceae</taxon>
    </lineage>
</organism>
<evidence type="ECO:0000313" key="7">
    <source>
        <dbReference type="EMBL" id="SET18115.1"/>
    </source>
</evidence>
<dbReference type="Gene3D" id="3.40.50.300">
    <property type="entry name" value="P-loop containing nucleotide triphosphate hydrolases"/>
    <property type="match status" value="2"/>
</dbReference>
<dbReference type="SMART" id="SM00487">
    <property type="entry name" value="DEXDc"/>
    <property type="match status" value="1"/>
</dbReference>
<keyword evidence="5" id="KW-0067">ATP-binding</keyword>
<feature type="domain" description="Helicase ATP-binding" evidence="6">
    <location>
        <begin position="220"/>
        <end position="463"/>
    </location>
</feature>
<name>A0A1I0CEV6_9FIRM</name>
<evidence type="ECO:0000256" key="5">
    <source>
        <dbReference type="ARBA" id="ARBA00022840"/>
    </source>
</evidence>
<protein>
    <submittedName>
        <fullName evidence="7">Superfamily I DNA and/or RNA helicase</fullName>
    </submittedName>
</protein>
<evidence type="ECO:0000256" key="4">
    <source>
        <dbReference type="ARBA" id="ARBA00022806"/>
    </source>
</evidence>
<keyword evidence="4 7" id="KW-0347">Helicase</keyword>
<accession>A0A1I0CEV6</accession>
<dbReference type="AlphaFoldDB" id="A0A1I0CEV6"/>
<dbReference type="CDD" id="cd18808">
    <property type="entry name" value="SF1_C_Upf1"/>
    <property type="match status" value="1"/>
</dbReference>
<evidence type="ECO:0000313" key="8">
    <source>
        <dbReference type="Proteomes" id="UP000199820"/>
    </source>
</evidence>
<dbReference type="Pfam" id="PF13087">
    <property type="entry name" value="AAA_12"/>
    <property type="match status" value="1"/>
</dbReference>
<keyword evidence="8" id="KW-1185">Reference proteome</keyword>
<keyword evidence="2" id="KW-0547">Nucleotide-binding</keyword>
<dbReference type="OrthoDB" id="9757917at2"/>
<evidence type="ECO:0000259" key="6">
    <source>
        <dbReference type="SMART" id="SM00487"/>
    </source>
</evidence>
<dbReference type="EMBL" id="FOIL01000007">
    <property type="protein sequence ID" value="SET18115.1"/>
    <property type="molecule type" value="Genomic_DNA"/>
</dbReference>
<dbReference type="InterPro" id="IPR047187">
    <property type="entry name" value="SF1_C_Upf1"/>
</dbReference>
<sequence>MLSIEENDSLTRDVSVDELIGMRVMIVQNHQIGTIRYIKDGVVSLDCHGSEKKYLYPAAFAGTLELEDEDLNERILMQGQEASFEEFKKTYRFALTNEIDFLKLTGGKKYRIVDGERIASRDGEYLYAFDTDSDLHFPDGTTVKLWFPEKIVTGYVVSCEDFTILIRTMEYIGETIDSVEFTSEQWQLLEALMDRIKCMEPSRDSIAYEIACNGRKKLIPWSNIRCGQNSAMNRATSEKVTFIWGPPGTGKTETLANIALEHIEKGRRVLMLSYSNVSVDGALMRVANKADLEAGRVIRYGYPRIKELIDNCNLTSYQYVLQNNPELSKEYRELNEKKRSLKRKDPERIEINKCINRLRDLLLQQERDLIYRADFIATTVSKATVDPSIYMQQFDVVIFDEASMAYVPQIIFASSLAKSFFVCLGDFCQLPAIVQNNTDDRLTKDIFEYTGITSAVEDNQSHEWLVMLDLQFRMHWDIADFVSQNMYQGRLKTTDKISESRQEIAMCDPVPGAAMSMVDLSGMYSVCTKTMDGSRINIMSALMCVRIAEKNLKNYEVGIITPYSAQSRLIIAMLRDLQEKNKKWLRVSCATVHQFQGSEKPVIVYDSVDCFRMPYPGMMLSSMKNDSANRLFNVALTRAKGKFVLVTNADYLLRKHLSKKLVFTKAITKIQREQCLIRGASVLDEMMPIEDEDPCIYIGDRENSWKRYIEDIKNSKDSIHMEIPDVMDENDTAMEQFGSVLSIKKANGVHICIRTPEDIDLPMELQEFIKLNDYVTNPVTVIDKKTVWFGQPLYAADFISEGDILDTEYFPCIRFEGKHMARLIQAFLEF</sequence>
<evidence type="ECO:0000256" key="1">
    <source>
        <dbReference type="ARBA" id="ARBA00007913"/>
    </source>
</evidence>
<evidence type="ECO:0000256" key="3">
    <source>
        <dbReference type="ARBA" id="ARBA00022801"/>
    </source>
</evidence>
<dbReference type="InterPro" id="IPR041679">
    <property type="entry name" value="DNA2/NAM7-like_C"/>
</dbReference>
<proteinExistence type="inferred from homology"/>
<dbReference type="GO" id="GO:0005524">
    <property type="term" value="F:ATP binding"/>
    <property type="evidence" value="ECO:0007669"/>
    <property type="project" value="UniProtKB-KW"/>
</dbReference>
<dbReference type="PANTHER" id="PTHR43788:SF8">
    <property type="entry name" value="DNA-BINDING PROTEIN SMUBP-2"/>
    <property type="match status" value="1"/>
</dbReference>
<gene>
    <name evidence="7" type="ORF">SAMN04487771_100724</name>
</gene>
<comment type="similarity">
    <text evidence="1">Belongs to the DNA2/NAM7 helicase family.</text>
</comment>
<dbReference type="Pfam" id="PF13086">
    <property type="entry name" value="AAA_11"/>
    <property type="match status" value="1"/>
</dbReference>
<dbReference type="RefSeq" id="WP_074648855.1">
    <property type="nucleotide sequence ID" value="NZ_FOIL01000007.1"/>
</dbReference>
<dbReference type="InterPro" id="IPR014001">
    <property type="entry name" value="Helicase_ATP-bd"/>
</dbReference>
<keyword evidence="3" id="KW-0378">Hydrolase</keyword>